<sequence length="323" mass="36288">MTLSPEIRQRTLHVNGVDLQVLEAGNPADPTVILSHGFPEGAYSWRHQLPALAAAGYHAIAPDQRGYGYSSVPREVEAYRIDHLTDDLNAILDDLGKEQAIFVGHDWGSIIVWENARLNPSRVRAVVGVSVPAVQWIGKPTDLMRMVYGDNFFYMLYFQEVGPAEAELEADPYMNMAKFLWSASGDGFVMPTEMRPMEGNGFLTDTPVPPARPWPWLSEDDLLYYADQFRHSGFFGPVSYYRNIDANYELAKGLGLDRVTMPSYFIAGAKDGVLIMDPTGVERMQKSLPDFRGHTLIDEAGHWVQQERPEQFNDALISFLNTL</sequence>
<proteinExistence type="predicted"/>
<feature type="domain" description="AB hydrolase-1" evidence="2">
    <location>
        <begin position="30"/>
        <end position="308"/>
    </location>
</feature>
<dbReference type="EMBL" id="CAEZXM010000157">
    <property type="protein sequence ID" value="CAB4694648.1"/>
    <property type="molecule type" value="Genomic_DNA"/>
</dbReference>
<evidence type="ECO:0000313" key="3">
    <source>
        <dbReference type="EMBL" id="CAB4694648.1"/>
    </source>
</evidence>
<dbReference type="AlphaFoldDB" id="A0A6J6PDW9"/>
<gene>
    <name evidence="3" type="ORF">UFOPK2366_00938</name>
</gene>
<keyword evidence="1" id="KW-0378">Hydrolase</keyword>
<evidence type="ECO:0000259" key="2">
    <source>
        <dbReference type="Pfam" id="PF00561"/>
    </source>
</evidence>
<dbReference type="Pfam" id="PF00561">
    <property type="entry name" value="Abhydrolase_1"/>
    <property type="match status" value="1"/>
</dbReference>
<dbReference type="PRINTS" id="PR00412">
    <property type="entry name" value="EPOXHYDRLASE"/>
</dbReference>
<dbReference type="SUPFAM" id="SSF53474">
    <property type="entry name" value="alpha/beta-Hydrolases"/>
    <property type="match status" value="1"/>
</dbReference>
<accession>A0A6J6PDW9</accession>
<name>A0A6J6PDW9_9ZZZZ</name>
<organism evidence="3">
    <name type="scientific">freshwater metagenome</name>
    <dbReference type="NCBI Taxonomy" id="449393"/>
    <lineage>
        <taxon>unclassified sequences</taxon>
        <taxon>metagenomes</taxon>
        <taxon>ecological metagenomes</taxon>
    </lineage>
</organism>
<dbReference type="GO" id="GO:0016787">
    <property type="term" value="F:hydrolase activity"/>
    <property type="evidence" value="ECO:0007669"/>
    <property type="project" value="UniProtKB-KW"/>
</dbReference>
<protein>
    <submittedName>
        <fullName evidence="3">Unannotated protein</fullName>
    </submittedName>
</protein>
<dbReference type="InterPro" id="IPR029058">
    <property type="entry name" value="AB_hydrolase_fold"/>
</dbReference>
<dbReference type="PANTHER" id="PTHR43329">
    <property type="entry name" value="EPOXIDE HYDROLASE"/>
    <property type="match status" value="1"/>
</dbReference>
<reference evidence="3" key="1">
    <citation type="submission" date="2020-05" db="EMBL/GenBank/DDBJ databases">
        <authorList>
            <person name="Chiriac C."/>
            <person name="Salcher M."/>
            <person name="Ghai R."/>
            <person name="Kavagutti S V."/>
        </authorList>
    </citation>
    <scope>NUCLEOTIDE SEQUENCE</scope>
</reference>
<evidence type="ECO:0000256" key="1">
    <source>
        <dbReference type="ARBA" id="ARBA00022801"/>
    </source>
</evidence>
<dbReference type="InterPro" id="IPR000073">
    <property type="entry name" value="AB_hydrolase_1"/>
</dbReference>
<dbReference type="InterPro" id="IPR000639">
    <property type="entry name" value="Epox_hydrolase-like"/>
</dbReference>
<dbReference type="Gene3D" id="3.40.50.1820">
    <property type="entry name" value="alpha/beta hydrolase"/>
    <property type="match status" value="1"/>
</dbReference>